<evidence type="ECO:0000313" key="5">
    <source>
        <dbReference type="Proteomes" id="UP000332933"/>
    </source>
</evidence>
<dbReference type="AlphaFoldDB" id="A0A485LB57"/>
<reference evidence="3" key="2">
    <citation type="submission" date="2019-06" db="EMBL/GenBank/DDBJ databases">
        <title>Genomics analysis of Aphanomyces spp. identifies a new class of oomycete effector associated with host adaptation.</title>
        <authorList>
            <person name="Gaulin E."/>
        </authorList>
    </citation>
    <scope>NUCLEOTIDE SEQUENCE</scope>
    <source>
        <strain evidence="3">CBS 578.67</strain>
    </source>
</reference>
<accession>A0A485LB57</accession>
<feature type="region of interest" description="Disordered" evidence="1">
    <location>
        <begin position="1"/>
        <end position="21"/>
    </location>
</feature>
<evidence type="ECO:0000313" key="3">
    <source>
        <dbReference type="EMBL" id="KAF0690393.1"/>
    </source>
</evidence>
<reference evidence="4 5" key="1">
    <citation type="submission" date="2019-03" db="EMBL/GenBank/DDBJ databases">
        <authorList>
            <person name="Gaulin E."/>
            <person name="Dumas B."/>
        </authorList>
    </citation>
    <scope>NUCLEOTIDE SEQUENCE [LARGE SCALE GENOMIC DNA]</scope>
    <source>
        <strain evidence="4">CBS 568.67</strain>
    </source>
</reference>
<organism evidence="4 5">
    <name type="scientific">Aphanomyces stellatus</name>
    <dbReference type="NCBI Taxonomy" id="120398"/>
    <lineage>
        <taxon>Eukaryota</taxon>
        <taxon>Sar</taxon>
        <taxon>Stramenopiles</taxon>
        <taxon>Oomycota</taxon>
        <taxon>Saprolegniomycetes</taxon>
        <taxon>Saprolegniales</taxon>
        <taxon>Verrucalvaceae</taxon>
        <taxon>Aphanomyces</taxon>
    </lineage>
</organism>
<evidence type="ECO:0000256" key="1">
    <source>
        <dbReference type="SAM" id="MobiDB-lite"/>
    </source>
</evidence>
<keyword evidence="2" id="KW-1133">Transmembrane helix</keyword>
<keyword evidence="5" id="KW-1185">Reference proteome</keyword>
<name>A0A485LB57_9STRA</name>
<sequence>MLSVPSMHLCQATDATPSPPRALATAMGEMHTLARGHADNATSPHMLAGGHVAINASASMLRHWTGVALPTLPSFEAIQTIGLTAISTMLVRIMILVFVAIFGITTTTPPRANLNTKAHSISIEVKSASQSSLANDVIQIADNVVRNGASVLGAAGNTDLPVEGVTPVVAAMWADAPPPSSPSPQRISRFSNACPPIGFMSFPCLFSPETILHVSKYFGRKSQIIWVAR</sequence>
<keyword evidence="2" id="KW-0812">Transmembrane</keyword>
<dbReference type="EMBL" id="CAADRA010006400">
    <property type="protein sequence ID" value="VFT94966.1"/>
    <property type="molecule type" value="Genomic_DNA"/>
</dbReference>
<proteinExistence type="predicted"/>
<evidence type="ECO:0000313" key="4">
    <source>
        <dbReference type="EMBL" id="VFT94966.1"/>
    </source>
</evidence>
<dbReference type="Proteomes" id="UP000332933">
    <property type="component" value="Unassembled WGS sequence"/>
</dbReference>
<gene>
    <name evidence="4" type="primary">Aste57867_18228</name>
    <name evidence="3" type="ORF">As57867_018166</name>
    <name evidence="4" type="ORF">ASTE57867_18228</name>
</gene>
<feature type="transmembrane region" description="Helical" evidence="2">
    <location>
        <begin position="81"/>
        <end position="104"/>
    </location>
</feature>
<protein>
    <submittedName>
        <fullName evidence="4">Aste57867_18228 protein</fullName>
    </submittedName>
</protein>
<keyword evidence="2" id="KW-0472">Membrane</keyword>
<dbReference type="EMBL" id="VJMH01006379">
    <property type="protein sequence ID" value="KAF0690393.1"/>
    <property type="molecule type" value="Genomic_DNA"/>
</dbReference>
<evidence type="ECO:0000256" key="2">
    <source>
        <dbReference type="SAM" id="Phobius"/>
    </source>
</evidence>